<comment type="similarity">
    <text evidence="1">In the C-terminal section; belongs to the class-I pyridoxal-phosphate-dependent aminotransferase family.</text>
</comment>
<keyword evidence="4" id="KW-0238">DNA-binding</keyword>
<dbReference type="PROSITE" id="PS50949">
    <property type="entry name" value="HTH_GNTR"/>
    <property type="match status" value="1"/>
</dbReference>
<evidence type="ECO:0000256" key="2">
    <source>
        <dbReference type="ARBA" id="ARBA00022898"/>
    </source>
</evidence>
<dbReference type="PANTHER" id="PTHR46577">
    <property type="entry name" value="HTH-TYPE TRANSCRIPTIONAL REGULATORY PROTEIN GABR"/>
    <property type="match status" value="1"/>
</dbReference>
<dbReference type="AlphaFoldDB" id="A0A660LG43"/>
<dbReference type="EMBL" id="RBIL01000001">
    <property type="protein sequence ID" value="RKQ92793.1"/>
    <property type="molecule type" value="Genomic_DNA"/>
</dbReference>
<protein>
    <submittedName>
        <fullName evidence="7">GntR family transcriptional regulator</fullName>
    </submittedName>
</protein>
<keyword evidence="8" id="KW-1185">Reference proteome</keyword>
<evidence type="ECO:0000313" key="7">
    <source>
        <dbReference type="EMBL" id="RKQ92793.1"/>
    </source>
</evidence>
<evidence type="ECO:0000256" key="4">
    <source>
        <dbReference type="ARBA" id="ARBA00023125"/>
    </source>
</evidence>
<accession>A0A660LG43</accession>
<dbReference type="InterPro" id="IPR015424">
    <property type="entry name" value="PyrdxlP-dep_Trfase"/>
</dbReference>
<organism evidence="7 8">
    <name type="scientific">Solirubrobacter pauli</name>
    <dbReference type="NCBI Taxonomy" id="166793"/>
    <lineage>
        <taxon>Bacteria</taxon>
        <taxon>Bacillati</taxon>
        <taxon>Actinomycetota</taxon>
        <taxon>Thermoleophilia</taxon>
        <taxon>Solirubrobacterales</taxon>
        <taxon>Solirubrobacteraceae</taxon>
        <taxon>Solirubrobacter</taxon>
    </lineage>
</organism>
<reference evidence="7 8" key="1">
    <citation type="submission" date="2018-10" db="EMBL/GenBank/DDBJ databases">
        <title>Genomic Encyclopedia of Archaeal and Bacterial Type Strains, Phase II (KMG-II): from individual species to whole genera.</title>
        <authorList>
            <person name="Goeker M."/>
        </authorList>
    </citation>
    <scope>NUCLEOTIDE SEQUENCE [LARGE SCALE GENOMIC DNA]</scope>
    <source>
        <strain evidence="7 8">DSM 14954</strain>
    </source>
</reference>
<dbReference type="Proteomes" id="UP000278962">
    <property type="component" value="Unassembled WGS sequence"/>
</dbReference>
<dbReference type="InterPro" id="IPR000524">
    <property type="entry name" value="Tscrpt_reg_HTH_GntR"/>
</dbReference>
<evidence type="ECO:0000256" key="3">
    <source>
        <dbReference type="ARBA" id="ARBA00023015"/>
    </source>
</evidence>
<evidence type="ECO:0000259" key="6">
    <source>
        <dbReference type="PROSITE" id="PS50949"/>
    </source>
</evidence>
<gene>
    <name evidence="7" type="ORF">C8N24_2648</name>
</gene>
<dbReference type="Gene3D" id="1.10.10.10">
    <property type="entry name" value="Winged helix-like DNA-binding domain superfamily/Winged helix DNA-binding domain"/>
    <property type="match status" value="1"/>
</dbReference>
<dbReference type="GO" id="GO:0030170">
    <property type="term" value="F:pyridoxal phosphate binding"/>
    <property type="evidence" value="ECO:0007669"/>
    <property type="project" value="InterPro"/>
</dbReference>
<dbReference type="SUPFAM" id="SSF53383">
    <property type="entry name" value="PLP-dependent transferases"/>
    <property type="match status" value="1"/>
</dbReference>
<dbReference type="SMART" id="SM00345">
    <property type="entry name" value="HTH_GNTR"/>
    <property type="match status" value="1"/>
</dbReference>
<dbReference type="InterPro" id="IPR015421">
    <property type="entry name" value="PyrdxlP-dep_Trfase_major"/>
</dbReference>
<feature type="domain" description="HTH gntR-type" evidence="6">
    <location>
        <begin position="20"/>
        <end position="88"/>
    </location>
</feature>
<dbReference type="CDD" id="cd07377">
    <property type="entry name" value="WHTH_GntR"/>
    <property type="match status" value="1"/>
</dbReference>
<dbReference type="RefSeq" id="WP_121250566.1">
    <property type="nucleotide sequence ID" value="NZ_RBIL01000001.1"/>
</dbReference>
<evidence type="ECO:0000256" key="5">
    <source>
        <dbReference type="ARBA" id="ARBA00023163"/>
    </source>
</evidence>
<sequence>MPINRATLEVFASLDRSRPEPLRAQLEDAICAAIDNGGLPPGTRLPASRVLAEALHVSRGVVSEAYAQLAAEGWIEVRHGAAPVVRQVPAAGLGQRDASGTSGERAGAGDARGVATSRLVPRLDLTATAPDLSAFPRRAWATALRRALAELPDAALDYGDPRGDDALRGELAAYLVRVRGAAAHADDLAITSGYTQGLWLTCRALKRRGATRVAVEDPSLDDSWGTIRSAGLAVVGVPVDGDGIDPAGLDADAVLVTPAHQFPTGAVLSPERRRALLAWGGIVIEDDYDSEYRYDRAPVGTLQRLAPDRVVYLGTASKTLAPALRLGWVLAPPDLTAAIAAERWAVDSGGPAITARAYARLLAGGEVDRHLRRTRREYRARRDELVAALHGLDGCAVDGVAAGLHLLLRLPPGTDEDALVARLAAKRIRVNGLNTYRLAPRADDPALVLGYGRLQRPAIAGTVSALAQVL</sequence>
<evidence type="ECO:0000313" key="8">
    <source>
        <dbReference type="Proteomes" id="UP000278962"/>
    </source>
</evidence>
<dbReference type="Pfam" id="PF00155">
    <property type="entry name" value="Aminotran_1_2"/>
    <property type="match status" value="1"/>
</dbReference>
<dbReference type="GO" id="GO:0003677">
    <property type="term" value="F:DNA binding"/>
    <property type="evidence" value="ECO:0007669"/>
    <property type="project" value="UniProtKB-KW"/>
</dbReference>
<keyword evidence="5" id="KW-0804">Transcription</keyword>
<proteinExistence type="inferred from homology"/>
<dbReference type="GO" id="GO:0003700">
    <property type="term" value="F:DNA-binding transcription factor activity"/>
    <property type="evidence" value="ECO:0007669"/>
    <property type="project" value="InterPro"/>
</dbReference>
<dbReference type="PANTHER" id="PTHR46577:SF1">
    <property type="entry name" value="HTH-TYPE TRANSCRIPTIONAL REGULATORY PROTEIN GABR"/>
    <property type="match status" value="1"/>
</dbReference>
<keyword evidence="2" id="KW-0663">Pyridoxal phosphate</keyword>
<dbReference type="PRINTS" id="PR00035">
    <property type="entry name" value="HTHGNTR"/>
</dbReference>
<keyword evidence="3" id="KW-0805">Transcription regulation</keyword>
<dbReference type="OrthoDB" id="594134at2"/>
<dbReference type="Gene3D" id="3.40.640.10">
    <property type="entry name" value="Type I PLP-dependent aspartate aminotransferase-like (Major domain)"/>
    <property type="match status" value="1"/>
</dbReference>
<dbReference type="CDD" id="cd00609">
    <property type="entry name" value="AAT_like"/>
    <property type="match status" value="1"/>
</dbReference>
<dbReference type="Pfam" id="PF00392">
    <property type="entry name" value="GntR"/>
    <property type="match status" value="1"/>
</dbReference>
<comment type="caution">
    <text evidence="7">The sequence shown here is derived from an EMBL/GenBank/DDBJ whole genome shotgun (WGS) entry which is preliminary data.</text>
</comment>
<evidence type="ECO:0000256" key="1">
    <source>
        <dbReference type="ARBA" id="ARBA00005384"/>
    </source>
</evidence>
<name>A0A660LG43_9ACTN</name>
<dbReference type="InterPro" id="IPR036390">
    <property type="entry name" value="WH_DNA-bd_sf"/>
</dbReference>
<dbReference type="InterPro" id="IPR036388">
    <property type="entry name" value="WH-like_DNA-bd_sf"/>
</dbReference>
<dbReference type="InterPro" id="IPR051446">
    <property type="entry name" value="HTH_trans_reg/aminotransferase"/>
</dbReference>
<dbReference type="InterPro" id="IPR004839">
    <property type="entry name" value="Aminotransferase_I/II_large"/>
</dbReference>
<dbReference type="SUPFAM" id="SSF46785">
    <property type="entry name" value="Winged helix' DNA-binding domain"/>
    <property type="match status" value="1"/>
</dbReference>